<dbReference type="InterPro" id="IPR037579">
    <property type="entry name" value="FIB_ANG-like"/>
</dbReference>
<evidence type="ECO:0000256" key="3">
    <source>
        <dbReference type="ARBA" id="ARBA00023157"/>
    </source>
</evidence>
<dbReference type="OrthoDB" id="6425181at2759"/>
<dbReference type="SMART" id="SM00186">
    <property type="entry name" value="FBG"/>
    <property type="match status" value="1"/>
</dbReference>
<dbReference type="InterPro" id="IPR014716">
    <property type="entry name" value="Fibrinogen_a/b/g_C_1"/>
</dbReference>
<dbReference type="InterPro" id="IPR020837">
    <property type="entry name" value="Fibrinogen_CS"/>
</dbReference>
<keyword evidence="4" id="KW-0325">Glycoprotein</keyword>
<dbReference type="CDD" id="cd00087">
    <property type="entry name" value="FReD"/>
    <property type="match status" value="1"/>
</dbReference>
<feature type="domain" description="Fibrinogen C-terminal" evidence="6">
    <location>
        <begin position="31"/>
        <end position="251"/>
    </location>
</feature>
<evidence type="ECO:0000259" key="6">
    <source>
        <dbReference type="PROSITE" id="PS51406"/>
    </source>
</evidence>
<dbReference type="InterPro" id="IPR002181">
    <property type="entry name" value="Fibrinogen_a/b/g_C_dom"/>
</dbReference>
<evidence type="ECO:0000313" key="7">
    <source>
        <dbReference type="EMBL" id="KAF0298236.1"/>
    </source>
</evidence>
<gene>
    <name evidence="7" type="primary">TL5B_37</name>
    <name evidence="7" type="ORF">FJT64_004487</name>
</gene>
<accession>A0A6A4VTV2</accession>
<dbReference type="AlphaFoldDB" id="A0A6A4VTV2"/>
<organism evidence="7 8">
    <name type="scientific">Amphibalanus amphitrite</name>
    <name type="common">Striped barnacle</name>
    <name type="synonym">Balanus amphitrite</name>
    <dbReference type="NCBI Taxonomy" id="1232801"/>
    <lineage>
        <taxon>Eukaryota</taxon>
        <taxon>Metazoa</taxon>
        <taxon>Ecdysozoa</taxon>
        <taxon>Arthropoda</taxon>
        <taxon>Crustacea</taxon>
        <taxon>Multicrustacea</taxon>
        <taxon>Cirripedia</taxon>
        <taxon>Thoracica</taxon>
        <taxon>Thoracicalcarea</taxon>
        <taxon>Balanomorpha</taxon>
        <taxon>Balanoidea</taxon>
        <taxon>Balanidae</taxon>
        <taxon>Amphibalaninae</taxon>
        <taxon>Amphibalanus</taxon>
    </lineage>
</organism>
<dbReference type="PANTHER" id="PTHR47221">
    <property type="entry name" value="FIBRINOGEN ALPHA CHAIN"/>
    <property type="match status" value="1"/>
</dbReference>
<dbReference type="Pfam" id="PF00147">
    <property type="entry name" value="Fibrinogen_C"/>
    <property type="match status" value="1"/>
</dbReference>
<evidence type="ECO:0000256" key="2">
    <source>
        <dbReference type="ARBA" id="ARBA00022525"/>
    </source>
</evidence>
<dbReference type="GO" id="GO:0030674">
    <property type="term" value="F:protein-macromolecule adaptor activity"/>
    <property type="evidence" value="ECO:0007669"/>
    <property type="project" value="TreeGrafter"/>
</dbReference>
<dbReference type="SUPFAM" id="SSF56496">
    <property type="entry name" value="Fibrinogen C-terminal domain-like"/>
    <property type="match status" value="1"/>
</dbReference>
<evidence type="ECO:0000256" key="5">
    <source>
        <dbReference type="SAM" id="MobiDB-lite"/>
    </source>
</evidence>
<keyword evidence="3" id="KW-1015">Disulfide bond</keyword>
<dbReference type="PANTHER" id="PTHR47221:SF5">
    <property type="entry name" value="FIBRINOGEN C-TERMINAL DOMAIN-CONTAINING PROTEIN"/>
    <property type="match status" value="1"/>
</dbReference>
<dbReference type="Proteomes" id="UP000440578">
    <property type="component" value="Unassembled WGS sequence"/>
</dbReference>
<protein>
    <submittedName>
        <fullName evidence="7">Techylectin-5B</fullName>
    </submittedName>
</protein>
<comment type="subcellular location">
    <subcellularLocation>
        <location evidence="1">Secreted</location>
    </subcellularLocation>
</comment>
<dbReference type="PROSITE" id="PS00514">
    <property type="entry name" value="FIBRINOGEN_C_1"/>
    <property type="match status" value="1"/>
</dbReference>
<dbReference type="EMBL" id="VIIS01001441">
    <property type="protein sequence ID" value="KAF0298236.1"/>
    <property type="molecule type" value="Genomic_DNA"/>
</dbReference>
<comment type="caution">
    <text evidence="7">The sequence shown here is derived from an EMBL/GenBank/DDBJ whole genome shotgun (WGS) entry which is preliminary data.</text>
</comment>
<dbReference type="GO" id="GO:0005201">
    <property type="term" value="F:extracellular matrix structural constituent"/>
    <property type="evidence" value="ECO:0007669"/>
    <property type="project" value="TreeGrafter"/>
</dbReference>
<dbReference type="Gene3D" id="3.90.215.10">
    <property type="entry name" value="Gamma Fibrinogen, chain A, domain 1"/>
    <property type="match status" value="1"/>
</dbReference>
<sequence>MRLHASQSGDAPRSRSFRLEPSTARKFENGDTSRLPVWDCSDLPYGTPSGVYSILEGAGGPPVWAYCDFSDPAGWTVLQRRQDNPTQLSFARQYDDYRYGFGQLNSEFWWGLEYMWLITSRHDRVYELKIELGDWVGATRYALYGQFSVSSHEGRFQLYAANYSGDAGNSLSYHSGMQFSTDDEDNDLWSANCGEVYAAGWWYRSCHESNLNGIYYGNNNPTADQKGVVWSAWHGFYYSLKDVVMKIRPRVKLT</sequence>
<proteinExistence type="predicted"/>
<dbReference type="InterPro" id="IPR036056">
    <property type="entry name" value="Fibrinogen-like_C"/>
</dbReference>
<feature type="region of interest" description="Disordered" evidence="5">
    <location>
        <begin position="1"/>
        <end position="22"/>
    </location>
</feature>
<reference evidence="7 8" key="1">
    <citation type="submission" date="2019-07" db="EMBL/GenBank/DDBJ databases">
        <title>Draft genome assembly of a fouling barnacle, Amphibalanus amphitrite (Darwin, 1854): The first reference genome for Thecostraca.</title>
        <authorList>
            <person name="Kim W."/>
        </authorList>
    </citation>
    <scope>NUCLEOTIDE SEQUENCE [LARGE SCALE GENOMIC DNA]</scope>
    <source>
        <strain evidence="7">SNU_AA5</strain>
        <tissue evidence="7">Soma without cirri and trophi</tissue>
    </source>
</reference>
<evidence type="ECO:0000256" key="1">
    <source>
        <dbReference type="ARBA" id="ARBA00004613"/>
    </source>
</evidence>
<dbReference type="PROSITE" id="PS51406">
    <property type="entry name" value="FIBRINOGEN_C_2"/>
    <property type="match status" value="1"/>
</dbReference>
<keyword evidence="8" id="KW-1185">Reference proteome</keyword>
<evidence type="ECO:0000313" key="8">
    <source>
        <dbReference type="Proteomes" id="UP000440578"/>
    </source>
</evidence>
<dbReference type="GO" id="GO:0005577">
    <property type="term" value="C:fibrinogen complex"/>
    <property type="evidence" value="ECO:0007669"/>
    <property type="project" value="TreeGrafter"/>
</dbReference>
<evidence type="ECO:0000256" key="4">
    <source>
        <dbReference type="ARBA" id="ARBA00023180"/>
    </source>
</evidence>
<keyword evidence="2" id="KW-0964">Secreted</keyword>
<dbReference type="GO" id="GO:0034116">
    <property type="term" value="P:positive regulation of heterotypic cell-cell adhesion"/>
    <property type="evidence" value="ECO:0007669"/>
    <property type="project" value="TreeGrafter"/>
</dbReference>
<name>A0A6A4VTV2_AMPAM</name>